<dbReference type="Proteomes" id="UP000241048">
    <property type="component" value="Unassembled WGS sequence"/>
</dbReference>
<name>A0A2T3FUF4_9CLOT</name>
<organism evidence="3 4">
    <name type="scientific">Clostridium fessum</name>
    <dbReference type="NCBI Taxonomy" id="2126740"/>
    <lineage>
        <taxon>Bacteria</taxon>
        <taxon>Bacillati</taxon>
        <taxon>Bacillota</taxon>
        <taxon>Clostridia</taxon>
        <taxon>Eubacteriales</taxon>
        <taxon>Clostridiaceae</taxon>
        <taxon>Clostridium</taxon>
    </lineage>
</organism>
<sequence length="147" mass="17064">MMIRRMTAWEKLIPSVHQKRIGGRIANEILMTFRAGKKYAKDISLYDPIGVDKDGETVSRMDVLEAEGKEVLETIILKQEIEQLYRAYEACLKETEKIVLRSRYGLFGGKEQTQREIAARLGISRSYVSRIEKRALEKMRRGFAEHK</sequence>
<evidence type="ECO:0000259" key="2">
    <source>
        <dbReference type="PROSITE" id="PS50943"/>
    </source>
</evidence>
<dbReference type="NCBIfam" id="TIGR02937">
    <property type="entry name" value="sigma70-ECF"/>
    <property type="match status" value="1"/>
</dbReference>
<reference evidence="3 4" key="1">
    <citation type="submission" date="2018-03" db="EMBL/GenBank/DDBJ databases">
        <title>Lachnoclostridium SNUG30386 gen.nov., sp.nov., isolated from human faeces.</title>
        <authorList>
            <person name="Seo B."/>
            <person name="Jeon K."/>
            <person name="Ko G."/>
        </authorList>
    </citation>
    <scope>NUCLEOTIDE SEQUENCE [LARGE SCALE GENOMIC DNA]</scope>
    <source>
        <strain evidence="3 4">SNUG30386</strain>
    </source>
</reference>
<dbReference type="CDD" id="cd06171">
    <property type="entry name" value="Sigma70_r4"/>
    <property type="match status" value="1"/>
</dbReference>
<accession>A0A2T3FUF4</accession>
<comment type="caution">
    <text evidence="3">The sequence shown here is derived from an EMBL/GenBank/DDBJ whole genome shotgun (WGS) entry which is preliminary data.</text>
</comment>
<feature type="domain" description="HTH cro/C1-type" evidence="2">
    <location>
        <begin position="113"/>
        <end position="133"/>
    </location>
</feature>
<dbReference type="EMBL" id="PYLO01000001">
    <property type="protein sequence ID" value="PST38915.1"/>
    <property type="molecule type" value="Genomic_DNA"/>
</dbReference>
<keyword evidence="4" id="KW-1185">Reference proteome</keyword>
<dbReference type="PRINTS" id="PR00046">
    <property type="entry name" value="SIGMA70FCT"/>
</dbReference>
<dbReference type="InterPro" id="IPR000943">
    <property type="entry name" value="RNA_pol_sigma70"/>
</dbReference>
<protein>
    <recommendedName>
        <fullName evidence="2">HTH cro/C1-type domain-containing protein</fullName>
    </recommendedName>
</protein>
<evidence type="ECO:0000256" key="1">
    <source>
        <dbReference type="ARBA" id="ARBA00007788"/>
    </source>
</evidence>
<dbReference type="Gene3D" id="1.20.140.160">
    <property type="match status" value="1"/>
</dbReference>
<proteinExistence type="inferred from homology"/>
<evidence type="ECO:0000313" key="4">
    <source>
        <dbReference type="Proteomes" id="UP000241048"/>
    </source>
</evidence>
<dbReference type="GO" id="GO:0006352">
    <property type="term" value="P:DNA-templated transcription initiation"/>
    <property type="evidence" value="ECO:0007669"/>
    <property type="project" value="InterPro"/>
</dbReference>
<dbReference type="PROSITE" id="PS50943">
    <property type="entry name" value="HTH_CROC1"/>
    <property type="match status" value="1"/>
</dbReference>
<dbReference type="InterPro" id="IPR013324">
    <property type="entry name" value="RNA_pol_sigma_r3/r4-like"/>
</dbReference>
<dbReference type="PANTHER" id="PTHR30376">
    <property type="entry name" value="SIGMA FACTOR RPOH HEAT SHOCK RELATED"/>
    <property type="match status" value="1"/>
</dbReference>
<dbReference type="GO" id="GO:0003700">
    <property type="term" value="F:DNA-binding transcription factor activity"/>
    <property type="evidence" value="ECO:0007669"/>
    <property type="project" value="InterPro"/>
</dbReference>
<dbReference type="InterPro" id="IPR050813">
    <property type="entry name" value="Sigma-70_Factor"/>
</dbReference>
<dbReference type="AlphaFoldDB" id="A0A2T3FUF4"/>
<dbReference type="InterPro" id="IPR001387">
    <property type="entry name" value="Cro/C1-type_HTH"/>
</dbReference>
<dbReference type="PANTHER" id="PTHR30376:SF3">
    <property type="entry name" value="RNA POLYMERASE SIGMA FACTOR RPOH"/>
    <property type="match status" value="1"/>
</dbReference>
<dbReference type="SUPFAM" id="SSF88659">
    <property type="entry name" value="Sigma3 and sigma4 domains of RNA polymerase sigma factors"/>
    <property type="match status" value="1"/>
</dbReference>
<gene>
    <name evidence="3" type="ORF">C7U56_03040</name>
</gene>
<dbReference type="Pfam" id="PF04545">
    <property type="entry name" value="Sigma70_r4"/>
    <property type="match status" value="1"/>
</dbReference>
<dbReference type="InterPro" id="IPR007630">
    <property type="entry name" value="RNA_pol_sigma70_r4"/>
</dbReference>
<evidence type="ECO:0000313" key="3">
    <source>
        <dbReference type="EMBL" id="PST38915.1"/>
    </source>
</evidence>
<dbReference type="InterPro" id="IPR014284">
    <property type="entry name" value="RNA_pol_sigma-70_dom"/>
</dbReference>
<comment type="similarity">
    <text evidence="1">Belongs to the sigma-70 factor family.</text>
</comment>
<dbReference type="PROSITE" id="PS00716">
    <property type="entry name" value="SIGMA70_2"/>
    <property type="match status" value="1"/>
</dbReference>